<keyword evidence="2" id="KW-1185">Reference proteome</keyword>
<gene>
    <name evidence="1" type="ORF">BGX16_1905</name>
</gene>
<evidence type="ECO:0000313" key="1">
    <source>
        <dbReference type="EMBL" id="PJJ41899.1"/>
    </source>
</evidence>
<sequence length="89" mass="10414">MWPVFLADKNNLIINREKQNRHIVGTKEYEIILENNKKGVGERKNRPALQCFFDSDFDPFAEYEKLVGTGILFDVNGEKREIIKYIVVP</sequence>
<organism evidence="1 2">
    <name type="scientific">Hallerella succinigenes</name>
    <dbReference type="NCBI Taxonomy" id="1896222"/>
    <lineage>
        <taxon>Bacteria</taxon>
        <taxon>Pseudomonadati</taxon>
        <taxon>Fibrobacterota</taxon>
        <taxon>Fibrobacteria</taxon>
        <taxon>Fibrobacterales</taxon>
        <taxon>Fibrobacteraceae</taxon>
        <taxon>Hallerella</taxon>
    </lineage>
</organism>
<evidence type="ECO:0000313" key="2">
    <source>
        <dbReference type="Proteomes" id="UP000231134"/>
    </source>
</evidence>
<dbReference type="Proteomes" id="UP000231134">
    <property type="component" value="Unassembled WGS sequence"/>
</dbReference>
<reference evidence="1 2" key="1">
    <citation type="submission" date="2017-11" db="EMBL/GenBank/DDBJ databases">
        <title>Animal gut microbial communities from fecal samples from Wisconsin, USA.</title>
        <authorList>
            <person name="Neumann A."/>
        </authorList>
    </citation>
    <scope>NUCLEOTIDE SEQUENCE [LARGE SCALE GENOMIC DNA]</scope>
    <source>
        <strain evidence="1 2">UWS3</strain>
    </source>
</reference>
<accession>A0A2M9A855</accession>
<protein>
    <submittedName>
        <fullName evidence="1">Uncharacterized protein</fullName>
    </submittedName>
</protein>
<dbReference type="EMBL" id="PGEX01000001">
    <property type="protein sequence ID" value="PJJ41899.1"/>
    <property type="molecule type" value="Genomic_DNA"/>
</dbReference>
<name>A0A2M9A855_9BACT</name>
<proteinExistence type="predicted"/>
<comment type="caution">
    <text evidence="1">The sequence shown here is derived from an EMBL/GenBank/DDBJ whole genome shotgun (WGS) entry which is preliminary data.</text>
</comment>
<dbReference type="AlphaFoldDB" id="A0A2M9A855"/>